<comment type="caution">
    <text evidence="2">The sequence shown here is derived from an EMBL/GenBank/DDBJ whole genome shotgun (WGS) entry which is preliminary data.</text>
</comment>
<accession>A0A9J6BIB7</accession>
<evidence type="ECO:0000313" key="3">
    <source>
        <dbReference type="Proteomes" id="UP001107558"/>
    </source>
</evidence>
<evidence type="ECO:0000313" key="2">
    <source>
        <dbReference type="EMBL" id="KAG5669283.1"/>
    </source>
</evidence>
<dbReference type="EMBL" id="JADBJN010000004">
    <property type="protein sequence ID" value="KAG5669283.1"/>
    <property type="molecule type" value="Genomic_DNA"/>
</dbReference>
<organism evidence="2 3">
    <name type="scientific">Polypedilum vanderplanki</name>
    <name type="common">Sleeping chironomid midge</name>
    <dbReference type="NCBI Taxonomy" id="319348"/>
    <lineage>
        <taxon>Eukaryota</taxon>
        <taxon>Metazoa</taxon>
        <taxon>Ecdysozoa</taxon>
        <taxon>Arthropoda</taxon>
        <taxon>Hexapoda</taxon>
        <taxon>Insecta</taxon>
        <taxon>Pterygota</taxon>
        <taxon>Neoptera</taxon>
        <taxon>Endopterygota</taxon>
        <taxon>Diptera</taxon>
        <taxon>Nematocera</taxon>
        <taxon>Chironomoidea</taxon>
        <taxon>Chironomidae</taxon>
        <taxon>Chironominae</taxon>
        <taxon>Polypedilum</taxon>
        <taxon>Polypedilum</taxon>
    </lineage>
</organism>
<sequence length="84" mass="9578">MKLIFVLLILTISVTCTLESKQCGENELYFDSDGCESGSRDSCYCSQFTTDDCRWGCMCKNGYCRKNGYNSPCEKRDCVHPVYN</sequence>
<proteinExistence type="predicted"/>
<keyword evidence="1" id="KW-0732">Signal</keyword>
<dbReference type="Proteomes" id="UP001107558">
    <property type="component" value="Chromosome 4"/>
</dbReference>
<feature type="chain" id="PRO_5039896394" evidence="1">
    <location>
        <begin position="17"/>
        <end position="84"/>
    </location>
</feature>
<gene>
    <name evidence="2" type="ORF">PVAND_017173</name>
</gene>
<keyword evidence="3" id="KW-1185">Reference proteome</keyword>
<protein>
    <submittedName>
        <fullName evidence="2">Uncharacterized protein</fullName>
    </submittedName>
</protein>
<reference evidence="2" key="1">
    <citation type="submission" date="2021-03" db="EMBL/GenBank/DDBJ databases">
        <title>Chromosome level genome of the anhydrobiotic midge Polypedilum vanderplanki.</title>
        <authorList>
            <person name="Yoshida Y."/>
            <person name="Kikawada T."/>
            <person name="Gusev O."/>
        </authorList>
    </citation>
    <scope>NUCLEOTIDE SEQUENCE</scope>
    <source>
        <strain evidence="2">NIAS01</strain>
        <tissue evidence="2">Whole body or cell culture</tissue>
    </source>
</reference>
<name>A0A9J6BIB7_POLVA</name>
<dbReference type="AlphaFoldDB" id="A0A9J6BIB7"/>
<evidence type="ECO:0000256" key="1">
    <source>
        <dbReference type="SAM" id="SignalP"/>
    </source>
</evidence>
<feature type="signal peptide" evidence="1">
    <location>
        <begin position="1"/>
        <end position="16"/>
    </location>
</feature>